<dbReference type="Proteomes" id="UP000073601">
    <property type="component" value="Unassembled WGS sequence"/>
</dbReference>
<reference evidence="4" key="1">
    <citation type="submission" date="2016-02" db="EMBL/GenBank/DDBJ databases">
        <authorList>
            <person name="Rodrigo-Torres Lidia"/>
            <person name="Arahal R.David."/>
        </authorList>
    </citation>
    <scope>NUCLEOTIDE SEQUENCE [LARGE SCALE GENOMIC DNA]</scope>
    <source>
        <strain evidence="4">CECT 8713</strain>
    </source>
</reference>
<keyword evidence="2" id="KW-0732">Signal</keyword>
<sequence length="88" mass="9762">MFRRLATLLLLFTVNLYAETDSDPNGIPPMALQPDPYNQPVLEPGSQAEYGGDDSRSNEEKLLQLESNSDAISPQIAEENQELESLPK</sequence>
<organism evidence="3 4">
    <name type="scientific">Grimontia marina</name>
    <dbReference type="NCBI Taxonomy" id="646534"/>
    <lineage>
        <taxon>Bacteria</taxon>
        <taxon>Pseudomonadati</taxon>
        <taxon>Pseudomonadota</taxon>
        <taxon>Gammaproteobacteria</taxon>
        <taxon>Vibrionales</taxon>
        <taxon>Vibrionaceae</taxon>
        <taxon>Grimontia</taxon>
    </lineage>
</organism>
<protein>
    <submittedName>
        <fullName evidence="3">Uncharacterized protein</fullName>
    </submittedName>
</protein>
<accession>A0A128FBL8</accession>
<name>A0A128FBL8_9GAMM</name>
<evidence type="ECO:0000256" key="1">
    <source>
        <dbReference type="SAM" id="MobiDB-lite"/>
    </source>
</evidence>
<gene>
    <name evidence="3" type="ORF">GMA8713_02860</name>
</gene>
<dbReference type="EMBL" id="FIZY01000026">
    <property type="protein sequence ID" value="CZF83895.1"/>
    <property type="molecule type" value="Genomic_DNA"/>
</dbReference>
<keyword evidence="4" id="KW-1185">Reference proteome</keyword>
<feature type="chain" id="PRO_5007282268" evidence="2">
    <location>
        <begin position="19"/>
        <end position="88"/>
    </location>
</feature>
<dbReference type="AlphaFoldDB" id="A0A128FBL8"/>
<evidence type="ECO:0000313" key="3">
    <source>
        <dbReference type="EMBL" id="CZF83895.1"/>
    </source>
</evidence>
<evidence type="ECO:0000313" key="4">
    <source>
        <dbReference type="Proteomes" id="UP000073601"/>
    </source>
</evidence>
<feature type="region of interest" description="Disordered" evidence="1">
    <location>
        <begin position="20"/>
        <end position="88"/>
    </location>
</feature>
<feature type="compositionally biased region" description="Basic and acidic residues" evidence="1">
    <location>
        <begin position="53"/>
        <end position="63"/>
    </location>
</feature>
<proteinExistence type="predicted"/>
<feature type="signal peptide" evidence="2">
    <location>
        <begin position="1"/>
        <end position="18"/>
    </location>
</feature>
<evidence type="ECO:0000256" key="2">
    <source>
        <dbReference type="SAM" id="SignalP"/>
    </source>
</evidence>